<protein>
    <submittedName>
        <fullName evidence="12">Lhr family ATP dependent helicase</fullName>
    </submittedName>
</protein>
<keyword evidence="4 12" id="KW-0347">Helicase</keyword>
<dbReference type="InterPro" id="IPR014001">
    <property type="entry name" value="Helicase_ATP-bd"/>
</dbReference>
<dbReference type="Pfam" id="PF19306">
    <property type="entry name" value="WHD_Lhr"/>
    <property type="match status" value="1"/>
</dbReference>
<reference evidence="12 13" key="1">
    <citation type="submission" date="2019-06" db="EMBL/GenBank/DDBJ databases">
        <title>Sequencing the genomes of 1000 actinobacteria strains.</title>
        <authorList>
            <person name="Klenk H.-P."/>
        </authorList>
    </citation>
    <scope>NUCLEOTIDE SEQUENCE [LARGE SCALE GENOMIC DNA]</scope>
    <source>
        <strain evidence="12 13">DSM 12335</strain>
    </source>
</reference>
<dbReference type="InterPro" id="IPR045628">
    <property type="entry name" value="Lhr_WH_dom"/>
</dbReference>
<keyword evidence="1" id="KW-0547">Nucleotide-binding</keyword>
<dbReference type="Pfam" id="PF00270">
    <property type="entry name" value="DEAD"/>
    <property type="match status" value="1"/>
</dbReference>
<dbReference type="RefSeq" id="WP_141785595.1">
    <property type="nucleotide sequence ID" value="NZ_BAAAIK010000011.1"/>
</dbReference>
<proteinExistence type="predicted"/>
<dbReference type="PROSITE" id="PS51192">
    <property type="entry name" value="HELICASE_ATP_BIND_1"/>
    <property type="match status" value="1"/>
</dbReference>
<dbReference type="SMART" id="SM00490">
    <property type="entry name" value="HELICc"/>
    <property type="match status" value="1"/>
</dbReference>
<dbReference type="SMART" id="SM00487">
    <property type="entry name" value="DEXDc"/>
    <property type="match status" value="1"/>
</dbReference>
<dbReference type="InterPro" id="IPR001650">
    <property type="entry name" value="Helicase_C-like"/>
</dbReference>
<evidence type="ECO:0000256" key="7">
    <source>
        <dbReference type="ARBA" id="ARBA00023204"/>
    </source>
</evidence>
<dbReference type="InterPro" id="IPR055368">
    <property type="entry name" value="WH3_Lhr"/>
</dbReference>
<keyword evidence="6" id="KW-0238">DNA-binding</keyword>
<feature type="domain" description="Helicase C-terminal" evidence="11">
    <location>
        <begin position="321"/>
        <end position="509"/>
    </location>
</feature>
<evidence type="ECO:0000256" key="8">
    <source>
        <dbReference type="ARBA" id="ARBA00023235"/>
    </source>
</evidence>
<keyword evidence="7" id="KW-0234">DNA repair</keyword>
<organism evidence="12 13">
    <name type="scientific">Ornithinicoccus hortensis</name>
    <dbReference type="NCBI Taxonomy" id="82346"/>
    <lineage>
        <taxon>Bacteria</taxon>
        <taxon>Bacillati</taxon>
        <taxon>Actinomycetota</taxon>
        <taxon>Actinomycetes</taxon>
        <taxon>Micrococcales</taxon>
        <taxon>Intrasporangiaceae</taxon>
        <taxon>Ornithinicoccus</taxon>
    </lineage>
</organism>
<keyword evidence="5" id="KW-0067">ATP-binding</keyword>
<evidence type="ECO:0000256" key="2">
    <source>
        <dbReference type="ARBA" id="ARBA00022763"/>
    </source>
</evidence>
<evidence type="ECO:0000256" key="1">
    <source>
        <dbReference type="ARBA" id="ARBA00022741"/>
    </source>
</evidence>
<comment type="caution">
    <text evidence="12">The sequence shown here is derived from an EMBL/GenBank/DDBJ whole genome shotgun (WGS) entry which is preliminary data.</text>
</comment>
<gene>
    <name evidence="12" type="ORF">FB467_2769</name>
</gene>
<evidence type="ECO:0000313" key="13">
    <source>
        <dbReference type="Proteomes" id="UP000319516"/>
    </source>
</evidence>
<evidence type="ECO:0000256" key="6">
    <source>
        <dbReference type="ARBA" id="ARBA00023125"/>
    </source>
</evidence>
<dbReference type="GO" id="GO:0016887">
    <property type="term" value="F:ATP hydrolysis activity"/>
    <property type="evidence" value="ECO:0007669"/>
    <property type="project" value="TreeGrafter"/>
</dbReference>
<dbReference type="InterPro" id="IPR052511">
    <property type="entry name" value="ATP-dep_Helicase"/>
</dbReference>
<dbReference type="InterPro" id="IPR003593">
    <property type="entry name" value="AAA+_ATPase"/>
</dbReference>
<keyword evidence="8" id="KW-0413">Isomerase</keyword>
<feature type="compositionally biased region" description="Acidic residues" evidence="9">
    <location>
        <begin position="271"/>
        <end position="287"/>
    </location>
</feature>
<evidence type="ECO:0000256" key="4">
    <source>
        <dbReference type="ARBA" id="ARBA00022806"/>
    </source>
</evidence>
<dbReference type="PANTHER" id="PTHR47962:SF5">
    <property type="entry name" value="ATP-DEPENDENT HELICASE LHR-RELATED"/>
    <property type="match status" value="1"/>
</dbReference>
<dbReference type="GO" id="GO:0004386">
    <property type="term" value="F:helicase activity"/>
    <property type="evidence" value="ECO:0007669"/>
    <property type="project" value="UniProtKB-KW"/>
</dbReference>
<feature type="region of interest" description="Disordered" evidence="9">
    <location>
        <begin position="1127"/>
        <end position="1146"/>
    </location>
</feature>
<evidence type="ECO:0000256" key="5">
    <source>
        <dbReference type="ARBA" id="ARBA00022840"/>
    </source>
</evidence>
<dbReference type="SUPFAM" id="SSF52540">
    <property type="entry name" value="P-loop containing nucleoside triphosphate hydrolases"/>
    <property type="match status" value="1"/>
</dbReference>
<name>A0A542YU47_9MICO</name>
<dbReference type="Pfam" id="PF00271">
    <property type="entry name" value="Helicase_C"/>
    <property type="match status" value="1"/>
</dbReference>
<keyword evidence="13" id="KW-1185">Reference proteome</keyword>
<dbReference type="Pfam" id="PF08494">
    <property type="entry name" value="DEAD_assoc"/>
    <property type="match status" value="1"/>
</dbReference>
<dbReference type="Pfam" id="PF23235">
    <property type="entry name" value="WHD_3rd_Lhr"/>
    <property type="match status" value="1"/>
</dbReference>
<evidence type="ECO:0000256" key="9">
    <source>
        <dbReference type="SAM" id="MobiDB-lite"/>
    </source>
</evidence>
<dbReference type="GO" id="GO:0003677">
    <property type="term" value="F:DNA binding"/>
    <property type="evidence" value="ECO:0007669"/>
    <property type="project" value="UniProtKB-KW"/>
</dbReference>
<evidence type="ECO:0000256" key="3">
    <source>
        <dbReference type="ARBA" id="ARBA00022801"/>
    </source>
</evidence>
<evidence type="ECO:0000313" key="12">
    <source>
        <dbReference type="EMBL" id="TQL51619.1"/>
    </source>
</evidence>
<feature type="region of interest" description="Disordered" evidence="9">
    <location>
        <begin position="253"/>
        <end position="291"/>
    </location>
</feature>
<dbReference type="InterPro" id="IPR027417">
    <property type="entry name" value="P-loop_NTPase"/>
</dbReference>
<dbReference type="GO" id="GO:0006281">
    <property type="term" value="P:DNA repair"/>
    <property type="evidence" value="ECO:0007669"/>
    <property type="project" value="UniProtKB-KW"/>
</dbReference>
<feature type="domain" description="Helicase ATP-binding" evidence="10">
    <location>
        <begin position="41"/>
        <end position="233"/>
    </location>
</feature>
<dbReference type="SMART" id="SM00382">
    <property type="entry name" value="AAA"/>
    <property type="match status" value="1"/>
</dbReference>
<keyword evidence="3" id="KW-0378">Hydrolase</keyword>
<dbReference type="InterPro" id="IPR011545">
    <property type="entry name" value="DEAD/DEAH_box_helicase_dom"/>
</dbReference>
<dbReference type="Pfam" id="PF23236">
    <property type="entry name" value="WHD_2nd_Lhr"/>
    <property type="match status" value="1"/>
</dbReference>
<dbReference type="InterPro" id="IPR013701">
    <property type="entry name" value="Lhr-like_DEAD/DEAH_assoc"/>
</dbReference>
<keyword evidence="2" id="KW-0227">DNA damage</keyword>
<dbReference type="GO" id="GO:0005524">
    <property type="term" value="F:ATP binding"/>
    <property type="evidence" value="ECO:0007669"/>
    <property type="project" value="UniProtKB-KW"/>
</dbReference>
<dbReference type="Pfam" id="PF23234">
    <property type="entry name" value="WHD_4th_Lhr"/>
    <property type="match status" value="1"/>
</dbReference>
<dbReference type="InterPro" id="IPR055369">
    <property type="entry name" value="WH2_Lhr"/>
</dbReference>
<evidence type="ECO:0000259" key="11">
    <source>
        <dbReference type="PROSITE" id="PS51194"/>
    </source>
</evidence>
<dbReference type="OrthoDB" id="9815222at2"/>
<sequence length="1624" mass="173570">MSESGGGPEAAHDALRRFSPATRAWFDASFAGPTTAQAGAWDAISAGQHTLVVAPTGSGKTLSAFLWALDRICTTPREPDLARCRVVYVSPLKALAVDVERNLRSPLVGIRHAARRLGQQVPDVRVAMRSGDTPANERRAFAKDGADVLITTPESLFLLLTSRAREALAAVETVIVDEVHAVAGTKRGAHLAVTLDRLDALLLEPAQRIGLSATVRPVEEVGRFLTGGRPVSIVQPPSAKQWDLQVVVPVPDLTDPGAMATGAPGQPPAEAESDQPVEPPVEEDEPWQEGVGPVLPDLDGDDFAAWAPAQDPQERASVWPHVEHRIADLVADHSSTLVFANSRRLAERLTSRLNEIAEETAEEAADATAGATAVTEGGRPPAQVMGQAGASRGAPSVLARAHHGSVSKEHRAEIEDALKGGRLPAVVATSSLELGIDMGAIDLVVQVESPPSVASGLQRVGRAGHQVGAVSRGVLFPKHRGDLVQTAVVVDRMRAGLIERLAVPTNPLDVLAQQVVAMVAMDDWTVEELYALVRRSAPFASLPRPLLEATLDMLAGRYPGEDFADLRPRLVWDRITDTLSARRGAQLLAVTSGGTIPDRGLYAVMLATGDGPGRRVGELDEEMVYESRVGDVFTLGTSSWRIEEITHDQVRVTPAPGQVGRLPFWKGDSLGRPAELGAAVGAFVREVAGGSEPRVRERLHTAGLDDWAVDNLVHYVAEQQEATGQVPDDRTIVVERFRDEVGDWRVVIHSPYGTPVHAPWALCLGARMRERYGTDVQAMAADDGIVLRLPELEDASALDRDLAKLLTLDPAEVHDLVTTEIGGSALFAARFRECAARALLLPRRRPDRRQPLWQQRQRSAQLLEVAARYPSFPIVLEAVRECVQDVYDVEALTALMRQLADRSVRMVSVETSTASPFARSLLLGYVAQYLYEGDSPLAERRAAALSLDPILLAELLGRGEGASLADLLDPEVVARTGAELQRLVPERAARDAQDVLDLVRTLGPLTPPEIAQRTQEEHRSAVDAWLTDLQERRQVIEVRIAGEARWADAQDAARLRDALGVALPPGVAATFLEPVEDPLGDLVVRYARTHTPFTLEELAGRLGLGSAVAGDAVRRLVSAGRLVEGRLRPDHDAEGGHPSGGSSAPDLCDAEVLRMLRRRSLAALRQEVEPVTQQAYARFLPTWQSVGALRGVDGVHRAVEQLAGARLPASALESLVLPARVVDYAPGMLDELMTAGEVVWQGHGPIPGDDGWISLHLADTAPLTLADPAPVGDDTGQHLVDLLAPGGAYFFRGLSDALAASVRSARESAGDPLDGGLDDATVLHSLWELVWAGRVTGDTLAPVRALLGGGRSAHRSRRSGARSTRWTRSSVALASRPGRPAVPTRSGPPTGAGRWSALPLLEPDSTARALATAEQLLDRYGVLTRGSVVNEGTPGGYAGVYRVLATAEEAGRVRRGYFVEHLGAAQFGATGAIDRLRLTAQHEAGSHEVGSRDSSESSTVLVLAATDPANPYGASVPWPDRAGDGGDATHRPGRKAGAIVVLVDGRLALYLERGGRTALTFTADPEISSEVARVLAEQVRRGRLASLTITKVDGDPALSSEHPLAGALQEHGFHTAPQGLRLRR</sequence>
<dbReference type="EMBL" id="VFOP01000001">
    <property type="protein sequence ID" value="TQL51619.1"/>
    <property type="molecule type" value="Genomic_DNA"/>
</dbReference>
<dbReference type="PROSITE" id="PS51194">
    <property type="entry name" value="HELICASE_CTER"/>
    <property type="match status" value="1"/>
</dbReference>
<feature type="region of interest" description="Disordered" evidence="9">
    <location>
        <begin position="1351"/>
        <end position="1394"/>
    </location>
</feature>
<dbReference type="PANTHER" id="PTHR47962">
    <property type="entry name" value="ATP-DEPENDENT HELICASE LHR-RELATED-RELATED"/>
    <property type="match status" value="1"/>
</dbReference>
<feature type="compositionally biased region" description="Low complexity" evidence="9">
    <location>
        <begin position="1361"/>
        <end position="1370"/>
    </location>
</feature>
<dbReference type="InterPro" id="IPR055367">
    <property type="entry name" value="WH4_Lhr"/>
</dbReference>
<accession>A0A542YU47</accession>
<dbReference type="Proteomes" id="UP000319516">
    <property type="component" value="Unassembled WGS sequence"/>
</dbReference>
<dbReference type="Gene3D" id="3.40.50.300">
    <property type="entry name" value="P-loop containing nucleotide triphosphate hydrolases"/>
    <property type="match status" value="2"/>
</dbReference>
<evidence type="ECO:0000259" key="10">
    <source>
        <dbReference type="PROSITE" id="PS51192"/>
    </source>
</evidence>